<dbReference type="Pfam" id="PF05193">
    <property type="entry name" value="Peptidase_M16_C"/>
    <property type="match status" value="1"/>
</dbReference>
<accession>A0A919CQX3</accession>
<dbReference type="FunFam" id="3.30.830.10:FF:000008">
    <property type="entry name" value="Mitochondrial-processing peptidase subunit beta"/>
    <property type="match status" value="1"/>
</dbReference>
<dbReference type="PROSITE" id="PS00143">
    <property type="entry name" value="INSULINASE"/>
    <property type="match status" value="1"/>
</dbReference>
<dbReference type="PANTHER" id="PTHR11851:SF49">
    <property type="entry name" value="MITOCHONDRIAL-PROCESSING PEPTIDASE SUBUNIT ALPHA"/>
    <property type="match status" value="1"/>
</dbReference>
<reference evidence="7" key="1">
    <citation type="journal article" date="2014" name="Int. J. Syst. Evol. Microbiol.">
        <title>Complete genome sequence of Corynebacterium casei LMG S-19264T (=DSM 44701T), isolated from a smear-ripened cheese.</title>
        <authorList>
            <consortium name="US DOE Joint Genome Institute (JGI-PGF)"/>
            <person name="Walter F."/>
            <person name="Albersmeier A."/>
            <person name="Kalinowski J."/>
            <person name="Ruckert C."/>
        </authorList>
    </citation>
    <scope>NUCLEOTIDE SEQUENCE</scope>
    <source>
        <strain evidence="7">KCTC 42651</strain>
    </source>
</reference>
<organism evidence="7 8">
    <name type="scientific">Thalassobaculum fulvum</name>
    <dbReference type="NCBI Taxonomy" id="1633335"/>
    <lineage>
        <taxon>Bacteria</taxon>
        <taxon>Pseudomonadati</taxon>
        <taxon>Pseudomonadota</taxon>
        <taxon>Alphaproteobacteria</taxon>
        <taxon>Rhodospirillales</taxon>
        <taxon>Thalassobaculaceae</taxon>
        <taxon>Thalassobaculum</taxon>
    </lineage>
</organism>
<evidence type="ECO:0000259" key="5">
    <source>
        <dbReference type="Pfam" id="PF00675"/>
    </source>
</evidence>
<dbReference type="Pfam" id="PF00675">
    <property type="entry name" value="Peptidase_M16"/>
    <property type="match status" value="1"/>
</dbReference>
<comment type="caution">
    <text evidence="7">The sequence shown here is derived from an EMBL/GenBank/DDBJ whole genome shotgun (WGS) entry which is preliminary data.</text>
</comment>
<reference evidence="7" key="2">
    <citation type="submission" date="2020-09" db="EMBL/GenBank/DDBJ databases">
        <authorList>
            <person name="Sun Q."/>
            <person name="Kim S."/>
        </authorList>
    </citation>
    <scope>NUCLEOTIDE SEQUENCE</scope>
    <source>
        <strain evidence="7">KCTC 42651</strain>
    </source>
</reference>
<keyword evidence="3" id="KW-0378">Hydrolase</keyword>
<dbReference type="GO" id="GO:0006508">
    <property type="term" value="P:proteolysis"/>
    <property type="evidence" value="ECO:0007669"/>
    <property type="project" value="InterPro"/>
</dbReference>
<evidence type="ECO:0000259" key="6">
    <source>
        <dbReference type="Pfam" id="PF05193"/>
    </source>
</evidence>
<name>A0A919CQX3_9PROT</name>
<dbReference type="InterPro" id="IPR001431">
    <property type="entry name" value="Pept_M16_Zn_BS"/>
</dbReference>
<keyword evidence="3" id="KW-0482">Metalloprotease</keyword>
<keyword evidence="3" id="KW-0645">Protease</keyword>
<sequence>MSVAVPEMGIRVTRLDSGLTVVTDAMPSVESASVGLWVGVGTRHENPAENGLAHLIEHMVFKGTRRRDAAAIAREIEDVGGHMNAYTSREQTAYYAKVLADDLPVAVDLIADILQDSVFDPAELARERSVIVQEIGQVADTPDDIIFDHFQEAAYPNQGLGRPVLGRSEIVQGLGRDALVGYLDTNYGPGVSILSAAGKVDHDALVALAAERFDHLPGRAVATTDPAAYVGGEARIERDLEQLHVILGFKGVSFSDPDFHAMQVFSTLYGGGMSSRLFQEVREKRGLAYSVYSFASSYHDDGMLGVYAGTGPDEIDEVMPVIVEQLHAVADRLEDGELARARTQLKASLLMSRESTGTRCEQLANHMLVYGKPPSIPEIVAKVEAVDEEAIRRVVKRLLEASPTLAAIGPTDALESYDKVKARLA</sequence>
<feature type="domain" description="Peptidase M16 C-terminal" evidence="6">
    <location>
        <begin position="176"/>
        <end position="345"/>
    </location>
</feature>
<feature type="domain" description="Peptidase M16 N-terminal" evidence="5">
    <location>
        <begin position="21"/>
        <end position="166"/>
    </location>
</feature>
<dbReference type="InterPro" id="IPR007863">
    <property type="entry name" value="Peptidase_M16_C"/>
</dbReference>
<evidence type="ECO:0000256" key="2">
    <source>
        <dbReference type="ARBA" id="ARBA00007261"/>
    </source>
</evidence>
<comment type="cofactor">
    <cofactor evidence="1">
        <name>Zn(2+)</name>
        <dbReference type="ChEBI" id="CHEBI:29105"/>
    </cofactor>
</comment>
<dbReference type="InterPro" id="IPR050361">
    <property type="entry name" value="MPP/UQCRC_Complex"/>
</dbReference>
<dbReference type="GO" id="GO:0004222">
    <property type="term" value="F:metalloendopeptidase activity"/>
    <property type="evidence" value="ECO:0007669"/>
    <property type="project" value="InterPro"/>
</dbReference>
<evidence type="ECO:0000313" key="8">
    <source>
        <dbReference type="Proteomes" id="UP000630353"/>
    </source>
</evidence>
<dbReference type="Proteomes" id="UP000630353">
    <property type="component" value="Unassembled WGS sequence"/>
</dbReference>
<proteinExistence type="inferred from homology"/>
<evidence type="ECO:0000313" key="7">
    <source>
        <dbReference type="EMBL" id="GHD57047.1"/>
    </source>
</evidence>
<gene>
    <name evidence="7" type="ORF">GCM10017083_37970</name>
</gene>
<keyword evidence="8" id="KW-1185">Reference proteome</keyword>
<dbReference type="InterPro" id="IPR011765">
    <property type="entry name" value="Pept_M16_N"/>
</dbReference>
<dbReference type="AlphaFoldDB" id="A0A919CQX3"/>
<protein>
    <submittedName>
        <fullName evidence="7">Peptidase M16</fullName>
    </submittedName>
</protein>
<dbReference type="SUPFAM" id="SSF63411">
    <property type="entry name" value="LuxS/MPP-like metallohydrolase"/>
    <property type="match status" value="2"/>
</dbReference>
<dbReference type="InterPro" id="IPR011249">
    <property type="entry name" value="Metalloenz_LuxS/M16"/>
</dbReference>
<dbReference type="Gene3D" id="3.30.830.10">
    <property type="entry name" value="Metalloenzyme, LuxS/M16 peptidase-like"/>
    <property type="match status" value="2"/>
</dbReference>
<evidence type="ECO:0000256" key="4">
    <source>
        <dbReference type="RuleBase" id="RU004447"/>
    </source>
</evidence>
<dbReference type="PANTHER" id="PTHR11851">
    <property type="entry name" value="METALLOPROTEASE"/>
    <property type="match status" value="1"/>
</dbReference>
<dbReference type="EMBL" id="BMZS01000009">
    <property type="protein sequence ID" value="GHD57047.1"/>
    <property type="molecule type" value="Genomic_DNA"/>
</dbReference>
<evidence type="ECO:0000256" key="1">
    <source>
        <dbReference type="ARBA" id="ARBA00001947"/>
    </source>
</evidence>
<evidence type="ECO:0000256" key="3">
    <source>
        <dbReference type="ARBA" id="ARBA00023049"/>
    </source>
</evidence>
<dbReference type="GO" id="GO:0046872">
    <property type="term" value="F:metal ion binding"/>
    <property type="evidence" value="ECO:0007669"/>
    <property type="project" value="InterPro"/>
</dbReference>
<comment type="similarity">
    <text evidence="2 4">Belongs to the peptidase M16 family.</text>
</comment>